<dbReference type="EMBL" id="CAKE01000002">
    <property type="protein sequence ID" value="CCI81358.1"/>
    <property type="molecule type" value="Genomic_DNA"/>
</dbReference>
<dbReference type="eggNOG" id="ENOG5032B58">
    <property type="taxonomic scope" value="Bacteria"/>
</dbReference>
<dbReference type="PATRIC" id="fig|1423758.3.peg.1224"/>
<comment type="caution">
    <text evidence="2">The sequence shown here is derived from an EMBL/GenBank/DDBJ whole genome shotgun (WGS) entry which is preliminary data.</text>
</comment>
<name>I7IVF6_9LACO</name>
<reference evidence="2 3" key="1">
    <citation type="submission" date="2012-06" db="EMBL/GenBank/DDBJ databases">
        <title>Draft Genome Sequence of Lactobacillus hominis Strain CRBIP 24.179T, isolated from human intestine.</title>
        <authorList>
            <person name="Cousin S."/>
            <person name="Ma L."/>
            <person name="Bizet C."/>
            <person name="Loux V."/>
            <person name="Bouchier C."/>
            <person name="Clermont D."/>
            <person name="Creno S."/>
        </authorList>
    </citation>
    <scope>NUCLEOTIDE SEQUENCE [LARGE SCALE GENOMIC DNA]</scope>
    <source>
        <strain evidence="3">CRBIP 24.179T</strain>
    </source>
</reference>
<proteinExistence type="predicted"/>
<feature type="chain" id="PRO_5039425997" evidence="1">
    <location>
        <begin position="24"/>
        <end position="273"/>
    </location>
</feature>
<protein>
    <submittedName>
        <fullName evidence="2">Putative lipoprotein</fullName>
    </submittedName>
</protein>
<dbReference type="OrthoDB" id="2317835at2"/>
<dbReference type="AlphaFoldDB" id="I7IVF6"/>
<organism evidence="2 3">
    <name type="scientific">Lactobacillus hominis DSM 23910 = CRBIP 24.179</name>
    <dbReference type="NCBI Taxonomy" id="1423758"/>
    <lineage>
        <taxon>Bacteria</taxon>
        <taxon>Bacillati</taxon>
        <taxon>Bacillota</taxon>
        <taxon>Bacilli</taxon>
        <taxon>Lactobacillales</taxon>
        <taxon>Lactobacillaceae</taxon>
        <taxon>Lactobacillus</taxon>
    </lineage>
</organism>
<dbReference type="GeneID" id="82846634"/>
<gene>
    <name evidence="2" type="ORF">BN55_07305</name>
</gene>
<keyword evidence="2" id="KW-0449">Lipoprotein</keyword>
<dbReference type="PROSITE" id="PS51257">
    <property type="entry name" value="PROKAR_LIPOPROTEIN"/>
    <property type="match status" value="1"/>
</dbReference>
<dbReference type="Pfam" id="PF20316">
    <property type="entry name" value="DUF6612"/>
    <property type="match status" value="1"/>
</dbReference>
<accession>I7IVF6</accession>
<evidence type="ECO:0000256" key="1">
    <source>
        <dbReference type="SAM" id="SignalP"/>
    </source>
</evidence>
<evidence type="ECO:0000313" key="2">
    <source>
        <dbReference type="EMBL" id="CCI81358.1"/>
    </source>
</evidence>
<dbReference type="Proteomes" id="UP000009320">
    <property type="component" value="Unassembled WGS sequence"/>
</dbReference>
<dbReference type="InterPro" id="IPR046720">
    <property type="entry name" value="DUF6612"/>
</dbReference>
<evidence type="ECO:0000313" key="3">
    <source>
        <dbReference type="Proteomes" id="UP000009320"/>
    </source>
</evidence>
<sequence length="273" mass="30494">MLKKRKLTFIVILALICSITVLTGCSKNKNSGENLPSANSLITNKFAQSMASGHYSQTIKSTEMKQSSRDNGYFKGTNPISMTYSLTNKDKTQGEQLWLTDSELYLFLEQNKGKWIKNKSTADNFDPDQVTRRFKPSAYTALNKAVAKHAIVKQTSTNYTVTYNGNDESVWKKLNSLIVDTLNTPGSQNMNVAQMVSAAQVQNIHISYTVNKSSKMITKIDMKANFSVGDQYNFAWTSKFDELNTHSDLSVPANIQKDAIDVQKLKASQKADN</sequence>
<dbReference type="STRING" id="1423758.FC41_GL001209"/>
<keyword evidence="1" id="KW-0732">Signal</keyword>
<keyword evidence="3" id="KW-1185">Reference proteome</keyword>
<dbReference type="RefSeq" id="WP_008470078.1">
    <property type="nucleotide sequence ID" value="NZ_AYZP01000003.1"/>
</dbReference>
<feature type="signal peptide" evidence="1">
    <location>
        <begin position="1"/>
        <end position="23"/>
    </location>
</feature>